<accession>A0A8X6IYL0</accession>
<dbReference type="Pfam" id="PF02936">
    <property type="entry name" value="COX4"/>
    <property type="match status" value="1"/>
</dbReference>
<evidence type="ECO:0000256" key="4">
    <source>
        <dbReference type="ARBA" id="ARBA00022792"/>
    </source>
</evidence>
<comment type="similarity">
    <text evidence="2">Belongs to the cytochrome c oxidase IV family.</text>
</comment>
<dbReference type="PANTHER" id="PTHR10707:SF10">
    <property type="entry name" value="CYTOCHROME C OXIDASE SUBUNIT 4"/>
    <property type="match status" value="1"/>
</dbReference>
<dbReference type="GO" id="GO:0006123">
    <property type="term" value="P:mitochondrial electron transport, cytochrome c to oxygen"/>
    <property type="evidence" value="ECO:0007669"/>
    <property type="project" value="InterPro"/>
</dbReference>
<dbReference type="SUPFAM" id="SSF81406">
    <property type="entry name" value="Mitochondrial cytochrome c oxidase subunit IV"/>
    <property type="match status" value="1"/>
</dbReference>
<dbReference type="OrthoDB" id="186013at2759"/>
<keyword evidence="4" id="KW-0999">Mitochondrion inner membrane</keyword>
<keyword evidence="6" id="KW-1133">Transmembrane helix</keyword>
<evidence type="ECO:0000256" key="8">
    <source>
        <dbReference type="ARBA" id="ARBA00023128"/>
    </source>
</evidence>
<evidence type="ECO:0000256" key="2">
    <source>
        <dbReference type="ARBA" id="ARBA00008135"/>
    </source>
</evidence>
<name>A0A8X6IYL0_9ARAC</name>
<protein>
    <submittedName>
        <fullName evidence="10">Uncharacterized protein</fullName>
    </submittedName>
</protein>
<keyword evidence="5" id="KW-0809">Transit peptide</keyword>
<dbReference type="GO" id="GO:0016491">
    <property type="term" value="F:oxidoreductase activity"/>
    <property type="evidence" value="ECO:0007669"/>
    <property type="project" value="UniProtKB-KW"/>
</dbReference>
<evidence type="ECO:0000256" key="5">
    <source>
        <dbReference type="ARBA" id="ARBA00022946"/>
    </source>
</evidence>
<dbReference type="PANTHER" id="PTHR10707">
    <property type="entry name" value="CYTOCHROME C OXIDASE SUBUNIT IV"/>
    <property type="match status" value="1"/>
</dbReference>
<evidence type="ECO:0000256" key="9">
    <source>
        <dbReference type="ARBA" id="ARBA00023136"/>
    </source>
</evidence>
<dbReference type="GO" id="GO:0005743">
    <property type="term" value="C:mitochondrial inner membrane"/>
    <property type="evidence" value="ECO:0007669"/>
    <property type="project" value="UniProtKB-SubCell"/>
</dbReference>
<dbReference type="EMBL" id="BMAV01027995">
    <property type="protein sequence ID" value="GFS64064.1"/>
    <property type="molecule type" value="Genomic_DNA"/>
</dbReference>
<dbReference type="AlphaFoldDB" id="A0A8X6IYL0"/>
<evidence type="ECO:0000313" key="11">
    <source>
        <dbReference type="Proteomes" id="UP000886998"/>
    </source>
</evidence>
<comment type="subcellular location">
    <subcellularLocation>
        <location evidence="1">Mitochondrion inner membrane</location>
        <topology evidence="1">Single-pass membrane protein</topology>
    </subcellularLocation>
</comment>
<evidence type="ECO:0000256" key="7">
    <source>
        <dbReference type="ARBA" id="ARBA00023002"/>
    </source>
</evidence>
<keyword evidence="11" id="KW-1185">Reference proteome</keyword>
<dbReference type="InterPro" id="IPR004203">
    <property type="entry name" value="Cyt_c_oxidase_su4_fam"/>
</dbReference>
<evidence type="ECO:0000313" key="10">
    <source>
        <dbReference type="EMBL" id="GFS64064.1"/>
    </source>
</evidence>
<evidence type="ECO:0000256" key="3">
    <source>
        <dbReference type="ARBA" id="ARBA00022692"/>
    </source>
</evidence>
<sequence length="175" mass="19928">MIEINSIEPALQSMITSFLVIASGESCWLTTDKNTKWQVRSITYKQAFLEIYFVDDPCVTDASKPCRNDRTAAILTLKQKEKGDWRNLTLEEKQALYYMSFSQPFCDVFDEPADEWKLILAGAFTTMGLMTLGMYLWLSQNVKPEDVVGPLSVKKELKDVEEITIIHENSLAKTA</sequence>
<dbReference type="Gene3D" id="1.10.442.10">
    <property type="entry name" value="Cytochrome c oxidase subunit IV"/>
    <property type="match status" value="1"/>
</dbReference>
<organism evidence="10 11">
    <name type="scientific">Trichonephila inaurata madagascariensis</name>
    <dbReference type="NCBI Taxonomy" id="2747483"/>
    <lineage>
        <taxon>Eukaryota</taxon>
        <taxon>Metazoa</taxon>
        <taxon>Ecdysozoa</taxon>
        <taxon>Arthropoda</taxon>
        <taxon>Chelicerata</taxon>
        <taxon>Arachnida</taxon>
        <taxon>Araneae</taxon>
        <taxon>Araneomorphae</taxon>
        <taxon>Entelegynae</taxon>
        <taxon>Araneoidea</taxon>
        <taxon>Nephilidae</taxon>
        <taxon>Trichonephila</taxon>
        <taxon>Trichonephila inaurata</taxon>
    </lineage>
</organism>
<proteinExistence type="inferred from homology"/>
<dbReference type="GO" id="GO:0045277">
    <property type="term" value="C:respiratory chain complex IV"/>
    <property type="evidence" value="ECO:0007669"/>
    <property type="project" value="InterPro"/>
</dbReference>
<comment type="caution">
    <text evidence="10">The sequence shown here is derived from an EMBL/GenBank/DDBJ whole genome shotgun (WGS) entry which is preliminary data.</text>
</comment>
<evidence type="ECO:0000256" key="6">
    <source>
        <dbReference type="ARBA" id="ARBA00022989"/>
    </source>
</evidence>
<reference evidence="10" key="1">
    <citation type="submission" date="2020-08" db="EMBL/GenBank/DDBJ databases">
        <title>Multicomponent nature underlies the extraordinary mechanical properties of spider dragline silk.</title>
        <authorList>
            <person name="Kono N."/>
            <person name="Nakamura H."/>
            <person name="Mori M."/>
            <person name="Yoshida Y."/>
            <person name="Ohtoshi R."/>
            <person name="Malay A.D."/>
            <person name="Moran D.A.P."/>
            <person name="Tomita M."/>
            <person name="Numata K."/>
            <person name="Arakawa K."/>
        </authorList>
    </citation>
    <scope>NUCLEOTIDE SEQUENCE</scope>
</reference>
<gene>
    <name evidence="10" type="primary">AVEN_209721_1</name>
    <name evidence="10" type="ORF">TNIN_149431</name>
</gene>
<keyword evidence="8" id="KW-0496">Mitochondrion</keyword>
<evidence type="ECO:0000256" key="1">
    <source>
        <dbReference type="ARBA" id="ARBA00004434"/>
    </source>
</evidence>
<keyword evidence="7" id="KW-0560">Oxidoreductase</keyword>
<dbReference type="InterPro" id="IPR036639">
    <property type="entry name" value="Cyt_c_oxidase_su4_sf"/>
</dbReference>
<keyword evidence="9" id="KW-0472">Membrane</keyword>
<dbReference type="Proteomes" id="UP000886998">
    <property type="component" value="Unassembled WGS sequence"/>
</dbReference>
<keyword evidence="3" id="KW-0812">Transmembrane</keyword>